<dbReference type="Gene3D" id="3.40.630.30">
    <property type="match status" value="1"/>
</dbReference>
<proteinExistence type="predicted"/>
<keyword evidence="3" id="KW-1185">Reference proteome</keyword>
<organism evidence="1 3">
    <name type="scientific">Kitasatospora herbaricolor</name>
    <dbReference type="NCBI Taxonomy" id="68217"/>
    <lineage>
        <taxon>Bacteria</taxon>
        <taxon>Bacillati</taxon>
        <taxon>Actinomycetota</taxon>
        <taxon>Actinomycetes</taxon>
        <taxon>Kitasatosporales</taxon>
        <taxon>Streptomycetaceae</taxon>
        <taxon>Kitasatospora</taxon>
    </lineage>
</organism>
<dbReference type="EMBL" id="CP108482">
    <property type="protein sequence ID" value="WUS61196.1"/>
    <property type="molecule type" value="Genomic_DNA"/>
</dbReference>
<evidence type="ECO:0000313" key="3">
    <source>
        <dbReference type="Proteomes" id="UP001432014"/>
    </source>
</evidence>
<evidence type="ECO:0000313" key="1">
    <source>
        <dbReference type="EMBL" id="WUS54150.1"/>
    </source>
</evidence>
<sequence>MTRAPGPVTAGAIGLGLDTMLRPNPREPAAFTIENLTDDQVVGTADHLDLDPQRAVRAFTRPGFREEGRRRSAVPVQGRRYDRVLLGPLREEWVRPA</sequence>
<dbReference type="Proteomes" id="UP001432014">
    <property type="component" value="Chromosome"/>
</dbReference>
<dbReference type="RefSeq" id="WP_329492764.1">
    <property type="nucleotide sequence ID" value="NZ_CP108460.1"/>
</dbReference>
<name>A0ABZ1W005_9ACTN</name>
<reference evidence="1 3" key="1">
    <citation type="submission" date="2022-10" db="EMBL/GenBank/DDBJ databases">
        <title>The complete genomes of actinobacterial strains from the NBC collection.</title>
        <authorList>
            <person name="Joergensen T.S."/>
            <person name="Alvarez Arevalo M."/>
            <person name="Sterndorff E.B."/>
            <person name="Faurdal D."/>
            <person name="Vuksanovic O."/>
            <person name="Mourched A.-S."/>
            <person name="Charusanti P."/>
            <person name="Shaw S."/>
            <person name="Blin K."/>
            <person name="Weber T."/>
        </authorList>
    </citation>
    <scope>NUCLEOTIDE SEQUENCE [LARGE SCALE GENOMIC DNA]</scope>
    <source>
        <strain evidence="1 3">NBC_01247</strain>
    </source>
</reference>
<protein>
    <submittedName>
        <fullName evidence="1">Uncharacterized protein</fullName>
    </submittedName>
</protein>
<gene>
    <name evidence="1" type="ORF">OG469_00710</name>
    <name evidence="2" type="ORF">OG469_40310</name>
</gene>
<evidence type="ECO:0000313" key="2">
    <source>
        <dbReference type="EMBL" id="WUS61196.1"/>
    </source>
</evidence>
<accession>A0ABZ1W005</accession>
<dbReference type="EMBL" id="CP108482">
    <property type="protein sequence ID" value="WUS54150.1"/>
    <property type="molecule type" value="Genomic_DNA"/>
</dbReference>